<proteinExistence type="predicted"/>
<protein>
    <submittedName>
        <fullName evidence="1">Uncharacterized protein</fullName>
    </submittedName>
</protein>
<accession>A0ABV7TZQ0</accession>
<organism evidence="1 2">
    <name type="scientific">Paracoccus angustae</name>
    <dbReference type="NCBI Taxonomy" id="1671480"/>
    <lineage>
        <taxon>Bacteria</taxon>
        <taxon>Pseudomonadati</taxon>
        <taxon>Pseudomonadota</taxon>
        <taxon>Alphaproteobacteria</taxon>
        <taxon>Rhodobacterales</taxon>
        <taxon>Paracoccaceae</taxon>
        <taxon>Paracoccus</taxon>
    </lineage>
</organism>
<evidence type="ECO:0000313" key="2">
    <source>
        <dbReference type="Proteomes" id="UP001595539"/>
    </source>
</evidence>
<dbReference type="EMBL" id="JBHRXY010000001">
    <property type="protein sequence ID" value="MFC3628267.1"/>
    <property type="molecule type" value="Genomic_DNA"/>
</dbReference>
<reference evidence="2" key="1">
    <citation type="journal article" date="2019" name="Int. J. Syst. Evol. Microbiol.">
        <title>The Global Catalogue of Microorganisms (GCM) 10K type strain sequencing project: providing services to taxonomists for standard genome sequencing and annotation.</title>
        <authorList>
            <consortium name="The Broad Institute Genomics Platform"/>
            <consortium name="The Broad Institute Genome Sequencing Center for Infectious Disease"/>
            <person name="Wu L."/>
            <person name="Ma J."/>
        </authorList>
    </citation>
    <scope>NUCLEOTIDE SEQUENCE [LARGE SCALE GENOMIC DNA]</scope>
    <source>
        <strain evidence="2">KCTC 42473</strain>
    </source>
</reference>
<keyword evidence="2" id="KW-1185">Reference proteome</keyword>
<comment type="caution">
    <text evidence="1">The sequence shown here is derived from an EMBL/GenBank/DDBJ whole genome shotgun (WGS) entry which is preliminary data.</text>
</comment>
<dbReference type="RefSeq" id="WP_377758916.1">
    <property type="nucleotide sequence ID" value="NZ_JBHRXY010000001.1"/>
</dbReference>
<sequence>MTDTRTLREQALAALAAYDRANPMRTADWHGDDCDCFRCEMDRLRTILDAHAPAQPEQADAVREAALYVCRTCRRADPNWQLCNHPACADGR</sequence>
<name>A0ABV7TZQ0_9RHOB</name>
<dbReference type="Proteomes" id="UP001595539">
    <property type="component" value="Unassembled WGS sequence"/>
</dbReference>
<gene>
    <name evidence="1" type="ORF">ACFOM8_02275</name>
</gene>
<evidence type="ECO:0000313" key="1">
    <source>
        <dbReference type="EMBL" id="MFC3628267.1"/>
    </source>
</evidence>